<comment type="caution">
    <text evidence="7">The sequence shown here is derived from an EMBL/GenBank/DDBJ whole genome shotgun (WGS) entry which is preliminary data.</text>
</comment>
<dbReference type="GO" id="GO:0006772">
    <property type="term" value="P:thiamine metabolic process"/>
    <property type="evidence" value="ECO:0007669"/>
    <property type="project" value="UniProtKB-UniRule"/>
</dbReference>
<evidence type="ECO:0000256" key="4">
    <source>
        <dbReference type="ARBA" id="ARBA00022840"/>
    </source>
</evidence>
<keyword evidence="8" id="KW-1185">Reference proteome</keyword>
<dbReference type="Pfam" id="PF04263">
    <property type="entry name" value="TPK_catalytic"/>
    <property type="match status" value="1"/>
</dbReference>
<dbReference type="InterPro" id="IPR007373">
    <property type="entry name" value="Thiamin_PyroPKinase_B1-bd"/>
</dbReference>
<dbReference type="NCBIfam" id="TIGR01378">
    <property type="entry name" value="thi_PPkinase"/>
    <property type="match status" value="1"/>
</dbReference>
<feature type="domain" description="Thiamin pyrophosphokinase thiamin-binding" evidence="6">
    <location>
        <begin position="133"/>
        <end position="198"/>
    </location>
</feature>
<name>A0A3L9MCP1_9FLAO</name>
<dbReference type="InterPro" id="IPR053149">
    <property type="entry name" value="TPK"/>
</dbReference>
<accession>A0A3L9MCP1</accession>
<dbReference type="EC" id="2.7.6.2" evidence="5"/>
<dbReference type="SUPFAM" id="SSF63862">
    <property type="entry name" value="Thiamin pyrophosphokinase, substrate-binding domain"/>
    <property type="match status" value="1"/>
</dbReference>
<dbReference type="GO" id="GO:0005524">
    <property type="term" value="F:ATP binding"/>
    <property type="evidence" value="ECO:0007669"/>
    <property type="project" value="UniProtKB-KW"/>
</dbReference>
<dbReference type="OrthoDB" id="1132102at2"/>
<evidence type="ECO:0000259" key="6">
    <source>
        <dbReference type="SMART" id="SM00983"/>
    </source>
</evidence>
<dbReference type="GO" id="GO:0016301">
    <property type="term" value="F:kinase activity"/>
    <property type="evidence" value="ECO:0007669"/>
    <property type="project" value="UniProtKB-KW"/>
</dbReference>
<dbReference type="PANTHER" id="PTHR41299">
    <property type="entry name" value="THIAMINE PYROPHOSPHOKINASE"/>
    <property type="match status" value="1"/>
</dbReference>
<dbReference type="InterPro" id="IPR007371">
    <property type="entry name" value="TPK_catalytic"/>
</dbReference>
<dbReference type="SMART" id="SM00983">
    <property type="entry name" value="TPK_B1_binding"/>
    <property type="match status" value="1"/>
</dbReference>
<gene>
    <name evidence="7" type="ORF">EAH69_08080</name>
</gene>
<dbReference type="CDD" id="cd07995">
    <property type="entry name" value="TPK"/>
    <property type="match status" value="1"/>
</dbReference>
<keyword evidence="2" id="KW-0547">Nucleotide-binding</keyword>
<reference evidence="7 8" key="1">
    <citation type="submission" date="2018-10" db="EMBL/GenBank/DDBJ databases">
        <authorList>
            <person name="Chen X."/>
        </authorList>
    </citation>
    <scope>NUCLEOTIDE SEQUENCE [LARGE SCALE GENOMIC DNA]</scope>
    <source>
        <strain evidence="7 8">YIM 102668</strain>
    </source>
</reference>
<evidence type="ECO:0000313" key="8">
    <source>
        <dbReference type="Proteomes" id="UP000275348"/>
    </source>
</evidence>
<dbReference type="Proteomes" id="UP000275348">
    <property type="component" value="Unassembled WGS sequence"/>
</dbReference>
<sequence>MVNKKVILFLNGEVPHKAPILSNYQKIYCTDGSFHYLKTLGITPDVITGDFDSINTTIFPNNVKIIHTPDQNYTDFEKALQLILEHGFTSVDVFGASGKQQDHFLGNLNAAYKFKNQLLIHFYDNYSTYSFITNHFTLNNTLGKTISLIPFPETKRITTKGLQYPLKNEDLTLIDRIGTRNKAIEDEIEITYKSGDLVLFIMD</sequence>
<dbReference type="AlphaFoldDB" id="A0A3L9MCP1"/>
<dbReference type="GO" id="GO:0004788">
    <property type="term" value="F:thiamine diphosphokinase activity"/>
    <property type="evidence" value="ECO:0007669"/>
    <property type="project" value="UniProtKB-UniRule"/>
</dbReference>
<keyword evidence="3" id="KW-0418">Kinase</keyword>
<organism evidence="7 8">
    <name type="scientific">Faecalibacter macacae</name>
    <dbReference type="NCBI Taxonomy" id="1859289"/>
    <lineage>
        <taxon>Bacteria</taxon>
        <taxon>Pseudomonadati</taxon>
        <taxon>Bacteroidota</taxon>
        <taxon>Flavobacteriia</taxon>
        <taxon>Flavobacteriales</taxon>
        <taxon>Weeksellaceae</taxon>
        <taxon>Faecalibacter</taxon>
    </lineage>
</organism>
<evidence type="ECO:0000313" key="7">
    <source>
        <dbReference type="EMBL" id="RLZ09736.1"/>
    </source>
</evidence>
<evidence type="ECO:0000256" key="1">
    <source>
        <dbReference type="ARBA" id="ARBA00022679"/>
    </source>
</evidence>
<protein>
    <recommendedName>
        <fullName evidence="5">Thiamine diphosphokinase</fullName>
        <ecNumber evidence="5">2.7.6.2</ecNumber>
    </recommendedName>
</protein>
<keyword evidence="4" id="KW-0067">ATP-binding</keyword>
<dbReference type="Pfam" id="PF04265">
    <property type="entry name" value="TPK_B1_binding"/>
    <property type="match status" value="1"/>
</dbReference>
<evidence type="ECO:0000256" key="3">
    <source>
        <dbReference type="ARBA" id="ARBA00022777"/>
    </source>
</evidence>
<keyword evidence="1 7" id="KW-0808">Transferase</keyword>
<dbReference type="PANTHER" id="PTHR41299:SF1">
    <property type="entry name" value="THIAMINE PYROPHOSPHOKINASE"/>
    <property type="match status" value="1"/>
</dbReference>
<dbReference type="InterPro" id="IPR006282">
    <property type="entry name" value="Thi_PPkinase"/>
</dbReference>
<dbReference type="GO" id="GO:0009229">
    <property type="term" value="P:thiamine diphosphate biosynthetic process"/>
    <property type="evidence" value="ECO:0007669"/>
    <property type="project" value="InterPro"/>
</dbReference>
<dbReference type="InterPro" id="IPR036371">
    <property type="entry name" value="TPK_B1-bd_sf"/>
</dbReference>
<dbReference type="GO" id="GO:0030975">
    <property type="term" value="F:thiamine binding"/>
    <property type="evidence" value="ECO:0007669"/>
    <property type="project" value="InterPro"/>
</dbReference>
<evidence type="ECO:0000256" key="2">
    <source>
        <dbReference type="ARBA" id="ARBA00022741"/>
    </source>
</evidence>
<dbReference type="InterPro" id="IPR036759">
    <property type="entry name" value="TPK_catalytic_sf"/>
</dbReference>
<dbReference type="EMBL" id="RDOJ01000009">
    <property type="protein sequence ID" value="RLZ09736.1"/>
    <property type="molecule type" value="Genomic_DNA"/>
</dbReference>
<dbReference type="Gene3D" id="3.40.50.10240">
    <property type="entry name" value="Thiamin pyrophosphokinase, catalytic domain"/>
    <property type="match status" value="1"/>
</dbReference>
<evidence type="ECO:0000256" key="5">
    <source>
        <dbReference type="NCBIfam" id="TIGR01378"/>
    </source>
</evidence>
<proteinExistence type="predicted"/>
<dbReference type="SUPFAM" id="SSF63999">
    <property type="entry name" value="Thiamin pyrophosphokinase, catalytic domain"/>
    <property type="match status" value="1"/>
</dbReference>